<evidence type="ECO:0000256" key="2">
    <source>
        <dbReference type="ARBA" id="ARBA00023012"/>
    </source>
</evidence>
<dbReference type="Gene3D" id="3.40.50.2300">
    <property type="match status" value="1"/>
</dbReference>
<dbReference type="Pfam" id="PF00072">
    <property type="entry name" value="Response_reg"/>
    <property type="match status" value="1"/>
</dbReference>
<dbReference type="InterPro" id="IPR011006">
    <property type="entry name" value="CheY-like_superfamily"/>
</dbReference>
<reference evidence="5" key="1">
    <citation type="submission" date="2020-02" db="EMBL/GenBank/DDBJ databases">
        <authorList>
            <person name="Meier V. D."/>
        </authorList>
    </citation>
    <scope>NUCLEOTIDE SEQUENCE</scope>
    <source>
        <strain evidence="5">AVDCRST_MAG59</strain>
    </source>
</reference>
<dbReference type="SUPFAM" id="SSF52172">
    <property type="entry name" value="CheY-like"/>
    <property type="match status" value="1"/>
</dbReference>
<organism evidence="5">
    <name type="scientific">uncultured Thermomicrobiales bacterium</name>
    <dbReference type="NCBI Taxonomy" id="1645740"/>
    <lineage>
        <taxon>Bacteria</taxon>
        <taxon>Pseudomonadati</taxon>
        <taxon>Thermomicrobiota</taxon>
        <taxon>Thermomicrobia</taxon>
        <taxon>Thermomicrobiales</taxon>
        <taxon>environmental samples</taxon>
    </lineage>
</organism>
<keyword evidence="2" id="KW-0902">Two-component regulatory system</keyword>
<feature type="domain" description="Response regulatory" evidence="4">
    <location>
        <begin position="17"/>
        <end position="126"/>
    </location>
</feature>
<gene>
    <name evidence="5" type="ORF">AVDCRST_MAG59-713</name>
</gene>
<dbReference type="InterPro" id="IPR001789">
    <property type="entry name" value="Sig_transdc_resp-reg_receiver"/>
</dbReference>
<evidence type="ECO:0000256" key="1">
    <source>
        <dbReference type="ARBA" id="ARBA00022553"/>
    </source>
</evidence>
<keyword evidence="1 3" id="KW-0597">Phosphoprotein</keyword>
<dbReference type="PROSITE" id="PS50110">
    <property type="entry name" value="RESPONSE_REGULATORY"/>
    <property type="match status" value="1"/>
</dbReference>
<protein>
    <recommendedName>
        <fullName evidence="4">Response regulatory domain-containing protein</fullName>
    </recommendedName>
</protein>
<dbReference type="InterPro" id="IPR050595">
    <property type="entry name" value="Bact_response_regulator"/>
</dbReference>
<evidence type="ECO:0000259" key="4">
    <source>
        <dbReference type="PROSITE" id="PS50110"/>
    </source>
</evidence>
<evidence type="ECO:0000256" key="3">
    <source>
        <dbReference type="PROSITE-ProRule" id="PRU00169"/>
    </source>
</evidence>
<proteinExistence type="predicted"/>
<sequence length="129" mass="14475">MAYHDREGGDRSGRRRRVLIVDDEPAIVDLLAFLFEDEGYEVLRAYDGEQGLRLAKRVHPDLVISDVSMPRLTGLDLVDGLRADGSRETPVILMSAVVREVPAERCVFVPKPFDLDRMVALARTQLAAR</sequence>
<feature type="modified residue" description="4-aspartylphosphate" evidence="3">
    <location>
        <position position="66"/>
    </location>
</feature>
<dbReference type="GO" id="GO:0000160">
    <property type="term" value="P:phosphorelay signal transduction system"/>
    <property type="evidence" value="ECO:0007669"/>
    <property type="project" value="UniProtKB-KW"/>
</dbReference>
<dbReference type="CDD" id="cd17574">
    <property type="entry name" value="REC_OmpR"/>
    <property type="match status" value="1"/>
</dbReference>
<dbReference type="AlphaFoldDB" id="A0A6J4U3S2"/>
<name>A0A6J4U3S2_9BACT</name>
<dbReference type="EMBL" id="CADCWF010000034">
    <property type="protein sequence ID" value="CAA9539584.1"/>
    <property type="molecule type" value="Genomic_DNA"/>
</dbReference>
<dbReference type="SMART" id="SM00448">
    <property type="entry name" value="REC"/>
    <property type="match status" value="1"/>
</dbReference>
<dbReference type="PANTHER" id="PTHR44591">
    <property type="entry name" value="STRESS RESPONSE REGULATOR PROTEIN 1"/>
    <property type="match status" value="1"/>
</dbReference>
<evidence type="ECO:0000313" key="5">
    <source>
        <dbReference type="EMBL" id="CAA9539584.1"/>
    </source>
</evidence>
<dbReference type="PANTHER" id="PTHR44591:SF14">
    <property type="entry name" value="PROTEIN PILG"/>
    <property type="match status" value="1"/>
</dbReference>
<accession>A0A6J4U3S2</accession>